<feature type="domain" description="Saposin B-type" evidence="4">
    <location>
        <begin position="24"/>
        <end position="105"/>
    </location>
</feature>
<keyword evidence="3" id="KW-0732">Signal</keyword>
<dbReference type="PROSITE" id="PS50015">
    <property type="entry name" value="SAP_B"/>
    <property type="match status" value="1"/>
</dbReference>
<gene>
    <name evidence="5" type="ORF">DFA_01062</name>
</gene>
<protein>
    <recommendedName>
        <fullName evidence="4">Saposin B-type domain-containing protein</fullName>
    </recommendedName>
</protein>
<dbReference type="InterPro" id="IPR011001">
    <property type="entry name" value="Saposin-like"/>
</dbReference>
<dbReference type="InterPro" id="IPR008139">
    <property type="entry name" value="SaposinB_dom"/>
</dbReference>
<dbReference type="KEGG" id="dfa:DFA_01062"/>
<proteinExistence type="predicted"/>
<evidence type="ECO:0000256" key="1">
    <source>
        <dbReference type="ARBA" id="ARBA00023157"/>
    </source>
</evidence>
<keyword evidence="2" id="KW-0325">Glycoprotein</keyword>
<dbReference type="SUPFAM" id="SSF47862">
    <property type="entry name" value="Saposin"/>
    <property type="match status" value="1"/>
</dbReference>
<keyword evidence="1" id="KW-1015">Disulfide bond</keyword>
<dbReference type="PANTHER" id="PTHR11480:SF89">
    <property type="entry name" value="SAPOSIN B-TYPE DOMAIN-CONTAINING PROTEIN"/>
    <property type="match status" value="1"/>
</dbReference>
<dbReference type="OrthoDB" id="69496at2759"/>
<organism evidence="5 6">
    <name type="scientific">Cavenderia fasciculata</name>
    <name type="common">Slime mold</name>
    <name type="synonym">Dictyostelium fasciculatum</name>
    <dbReference type="NCBI Taxonomy" id="261658"/>
    <lineage>
        <taxon>Eukaryota</taxon>
        <taxon>Amoebozoa</taxon>
        <taxon>Evosea</taxon>
        <taxon>Eumycetozoa</taxon>
        <taxon>Dictyostelia</taxon>
        <taxon>Acytosteliales</taxon>
        <taxon>Cavenderiaceae</taxon>
        <taxon>Cavenderia</taxon>
    </lineage>
</organism>
<dbReference type="AlphaFoldDB" id="F4PQM0"/>
<feature type="chain" id="PRO_5003315575" description="Saposin B-type domain-containing protein" evidence="3">
    <location>
        <begin position="23"/>
        <end position="229"/>
    </location>
</feature>
<name>F4PQM0_CACFS</name>
<dbReference type="Pfam" id="PF03489">
    <property type="entry name" value="SapB_2"/>
    <property type="match status" value="1"/>
</dbReference>
<keyword evidence="6" id="KW-1185">Reference proteome</keyword>
<dbReference type="EMBL" id="GL883010">
    <property type="protein sequence ID" value="EGG21187.1"/>
    <property type="molecule type" value="Genomic_DNA"/>
</dbReference>
<evidence type="ECO:0000256" key="3">
    <source>
        <dbReference type="SAM" id="SignalP"/>
    </source>
</evidence>
<evidence type="ECO:0000313" key="6">
    <source>
        <dbReference type="Proteomes" id="UP000007797"/>
    </source>
</evidence>
<dbReference type="STRING" id="1054147.F4PQM0"/>
<dbReference type="SMART" id="SM00741">
    <property type="entry name" value="SapB"/>
    <property type="match status" value="1"/>
</dbReference>
<evidence type="ECO:0000256" key="2">
    <source>
        <dbReference type="ARBA" id="ARBA00023180"/>
    </source>
</evidence>
<feature type="signal peptide" evidence="3">
    <location>
        <begin position="1"/>
        <end position="22"/>
    </location>
</feature>
<dbReference type="Gene3D" id="1.10.225.10">
    <property type="entry name" value="Saposin-like"/>
    <property type="match status" value="1"/>
</dbReference>
<sequence>MKVLTIVSIVLVIFTIVTSVYSFTPVECDLCRLAIDELESMGTKDNITYDDMYGALERLCNSIPKYGSMCNTFLDYSGPLIIHQILNGTSSQSVCEEVQICTASQQQYLEKRANIKKGLEHMITIETASIRDTSTKGQAVYEMQKTNRINKKSRTVATFEAIKEEVTKNNIVVGAPNESFRNVVPVAAPIIDADEEQQDTVVIKNHQKRKLTTLDKKKHIEMLKSKLNF</sequence>
<dbReference type="PANTHER" id="PTHR11480">
    <property type="entry name" value="SAPOSIN-RELATED"/>
    <property type="match status" value="1"/>
</dbReference>
<evidence type="ECO:0000313" key="5">
    <source>
        <dbReference type="EMBL" id="EGG21187.1"/>
    </source>
</evidence>
<accession>F4PQM0</accession>
<dbReference type="GeneID" id="14874186"/>
<dbReference type="RefSeq" id="XP_004359037.1">
    <property type="nucleotide sequence ID" value="XM_004358980.1"/>
</dbReference>
<dbReference type="InterPro" id="IPR051428">
    <property type="entry name" value="Sphingo_Act-Surfact_Prot"/>
</dbReference>
<evidence type="ECO:0000259" key="4">
    <source>
        <dbReference type="PROSITE" id="PS50015"/>
    </source>
</evidence>
<dbReference type="Proteomes" id="UP000007797">
    <property type="component" value="Unassembled WGS sequence"/>
</dbReference>
<reference evidence="6" key="1">
    <citation type="journal article" date="2011" name="Genome Res.">
        <title>Phylogeny-wide analysis of social amoeba genomes highlights ancient origins for complex intercellular communication.</title>
        <authorList>
            <person name="Heidel A.J."/>
            <person name="Lawal H.M."/>
            <person name="Felder M."/>
            <person name="Schilde C."/>
            <person name="Helps N.R."/>
            <person name="Tunggal B."/>
            <person name="Rivero F."/>
            <person name="John U."/>
            <person name="Schleicher M."/>
            <person name="Eichinger L."/>
            <person name="Platzer M."/>
            <person name="Noegel A.A."/>
            <person name="Schaap P."/>
            <person name="Gloeckner G."/>
        </authorList>
    </citation>
    <scope>NUCLEOTIDE SEQUENCE [LARGE SCALE GENOMIC DNA]</scope>
    <source>
        <strain evidence="6">SH3</strain>
    </source>
</reference>
<dbReference type="InterPro" id="IPR008138">
    <property type="entry name" value="SapB_2"/>
</dbReference>